<keyword evidence="3" id="KW-1185">Reference proteome</keyword>
<sequence>MLEKSRKKKKPRNSMKRLFLQGEQQDWSSKTASGRKMEKFSVSVNIASNSKVTFVLTYEELLQRTLGQYEILTRVKPKEPVQEFKIVTNIYEPQGLSHVDAQATF</sequence>
<dbReference type="PANTHER" id="PTHR10338">
    <property type="entry name" value="INTER-ALPHA-TRYPSIN INHIBITOR HEAVY CHAIN FAMILY MEMBER"/>
    <property type="match status" value="1"/>
</dbReference>
<dbReference type="GeneTree" id="ENSGT00940000154554"/>
<protein>
    <submittedName>
        <fullName evidence="2">Uncharacterized protein</fullName>
    </submittedName>
</protein>
<dbReference type="InParanoid" id="H3C332"/>
<accession>H3C332</accession>
<dbReference type="Proteomes" id="UP000007303">
    <property type="component" value="Unassembled WGS sequence"/>
</dbReference>
<dbReference type="STRING" id="99883.ENSTNIP00000002650"/>
<name>H3C332_TETNG</name>
<evidence type="ECO:0000256" key="1">
    <source>
        <dbReference type="SAM" id="MobiDB-lite"/>
    </source>
</evidence>
<dbReference type="AlphaFoldDB" id="H3C332"/>
<reference evidence="2" key="2">
    <citation type="submission" date="2025-08" db="UniProtKB">
        <authorList>
            <consortium name="Ensembl"/>
        </authorList>
    </citation>
    <scope>IDENTIFICATION</scope>
</reference>
<dbReference type="InterPro" id="IPR050934">
    <property type="entry name" value="ITIH"/>
</dbReference>
<reference evidence="2" key="3">
    <citation type="submission" date="2025-09" db="UniProtKB">
        <authorList>
            <consortium name="Ensembl"/>
        </authorList>
    </citation>
    <scope>IDENTIFICATION</scope>
</reference>
<reference evidence="3" key="1">
    <citation type="journal article" date="2004" name="Nature">
        <title>Genome duplication in the teleost fish Tetraodon nigroviridis reveals the early vertebrate proto-karyotype.</title>
        <authorList>
            <person name="Jaillon O."/>
            <person name="Aury J.-M."/>
            <person name="Brunet F."/>
            <person name="Petit J.-L."/>
            <person name="Stange-Thomann N."/>
            <person name="Mauceli E."/>
            <person name="Bouneau L."/>
            <person name="Fischer C."/>
            <person name="Ozouf-Costaz C."/>
            <person name="Bernot A."/>
            <person name="Nicaud S."/>
            <person name="Jaffe D."/>
            <person name="Fisher S."/>
            <person name="Lutfalla G."/>
            <person name="Dossat C."/>
            <person name="Segurens B."/>
            <person name="Dasilva C."/>
            <person name="Salanoubat M."/>
            <person name="Levy M."/>
            <person name="Boudet N."/>
            <person name="Castellano S."/>
            <person name="Anthouard V."/>
            <person name="Jubin C."/>
            <person name="Castelli V."/>
            <person name="Katinka M."/>
            <person name="Vacherie B."/>
            <person name="Biemont C."/>
            <person name="Skalli Z."/>
            <person name="Cattolico L."/>
            <person name="Poulain J."/>
            <person name="De Berardinis V."/>
            <person name="Cruaud C."/>
            <person name="Duprat S."/>
            <person name="Brottier P."/>
            <person name="Coutanceau J.-P."/>
            <person name="Gouzy J."/>
            <person name="Parra G."/>
            <person name="Lardier G."/>
            <person name="Chapple C."/>
            <person name="McKernan K.J."/>
            <person name="McEwan P."/>
            <person name="Bosak S."/>
            <person name="Kellis M."/>
            <person name="Volff J.-N."/>
            <person name="Guigo R."/>
            <person name="Zody M.C."/>
            <person name="Mesirov J."/>
            <person name="Lindblad-Toh K."/>
            <person name="Birren B."/>
            <person name="Nusbaum C."/>
            <person name="Kahn D."/>
            <person name="Robinson-Rechavi M."/>
            <person name="Laudet V."/>
            <person name="Schachter V."/>
            <person name="Quetier F."/>
            <person name="Saurin W."/>
            <person name="Scarpelli C."/>
            <person name="Wincker P."/>
            <person name="Lander E.S."/>
            <person name="Weissenbach J."/>
            <person name="Roest Crollius H."/>
        </authorList>
    </citation>
    <scope>NUCLEOTIDE SEQUENCE [LARGE SCALE GENOMIC DNA]</scope>
</reference>
<evidence type="ECO:0000313" key="2">
    <source>
        <dbReference type="Ensembl" id="ENSTNIP00000002650.1"/>
    </source>
</evidence>
<dbReference type="HOGENOM" id="CLU_2242804_0_0_1"/>
<dbReference type="Ensembl" id="ENSTNIT00000001005.1">
    <property type="protein sequence ID" value="ENSTNIP00000002650.1"/>
    <property type="gene ID" value="ENSTNIG00000000590.1"/>
</dbReference>
<feature type="region of interest" description="Disordered" evidence="1">
    <location>
        <begin position="1"/>
        <end position="32"/>
    </location>
</feature>
<organism evidence="2 3">
    <name type="scientific">Tetraodon nigroviridis</name>
    <name type="common">Spotted green pufferfish</name>
    <name type="synonym">Chelonodon nigroviridis</name>
    <dbReference type="NCBI Taxonomy" id="99883"/>
    <lineage>
        <taxon>Eukaryota</taxon>
        <taxon>Metazoa</taxon>
        <taxon>Chordata</taxon>
        <taxon>Craniata</taxon>
        <taxon>Vertebrata</taxon>
        <taxon>Euteleostomi</taxon>
        <taxon>Actinopterygii</taxon>
        <taxon>Neopterygii</taxon>
        <taxon>Teleostei</taxon>
        <taxon>Neoteleostei</taxon>
        <taxon>Acanthomorphata</taxon>
        <taxon>Eupercaria</taxon>
        <taxon>Tetraodontiformes</taxon>
        <taxon>Tetradontoidea</taxon>
        <taxon>Tetraodontidae</taxon>
        <taxon>Tetraodon</taxon>
    </lineage>
</organism>
<evidence type="ECO:0000313" key="3">
    <source>
        <dbReference type="Proteomes" id="UP000007303"/>
    </source>
</evidence>
<proteinExistence type="predicted"/>
<feature type="compositionally biased region" description="Polar residues" evidence="1">
    <location>
        <begin position="22"/>
        <end position="32"/>
    </location>
</feature>
<dbReference type="PANTHER" id="PTHR10338:SF115">
    <property type="entry name" value="INTER-ALPHA-TRYPSIN INHIBITOR HEAVY CHAIN H3"/>
    <property type="match status" value="1"/>
</dbReference>
<feature type="compositionally biased region" description="Basic residues" evidence="1">
    <location>
        <begin position="1"/>
        <end position="15"/>
    </location>
</feature>